<protein>
    <recommendedName>
        <fullName evidence="1">2-hydroxychromene-2-carboxylate isomerase</fullName>
        <ecNumber evidence="1">5.99.1.4</ecNumber>
    </recommendedName>
</protein>
<keyword evidence="1 4" id="KW-0413">Isomerase</keyword>
<keyword evidence="5" id="KW-1185">Reference proteome</keyword>
<dbReference type="EMBL" id="FNMZ01000002">
    <property type="protein sequence ID" value="SDW79404.1"/>
    <property type="molecule type" value="Genomic_DNA"/>
</dbReference>
<sequence length="216" mass="23603">MSASQSAAPSPASPAPAVEFWFDFASTYSHLSAQRIETEARARDVEIVWRPFLLGPIFVAQGWKTSPFAIYPNKGANMLRDMQRLAALHGLPPLIAPEPFPQNSLLAARTALAIDPALISGFGRGVYMAQFAEGRDISRPETLTPILDALGLDAEATLEAARADGVKTALRDQTERAMDLRIYGAPTFVTSDRELFWGNDRLEHALDWEIGAAPRP</sequence>
<dbReference type="GO" id="GO:0006749">
    <property type="term" value="P:glutathione metabolic process"/>
    <property type="evidence" value="ECO:0007669"/>
    <property type="project" value="TreeGrafter"/>
</dbReference>
<dbReference type="Proteomes" id="UP000199118">
    <property type="component" value="Unassembled WGS sequence"/>
</dbReference>
<proteinExistence type="inferred from homology"/>
<reference evidence="4 5" key="1">
    <citation type="submission" date="2016-10" db="EMBL/GenBank/DDBJ databases">
        <authorList>
            <person name="de Groot N.N."/>
        </authorList>
    </citation>
    <scope>NUCLEOTIDE SEQUENCE [LARGE SCALE GENOMIC DNA]</scope>
    <source>
        <strain evidence="4 5">DSM 17890</strain>
    </source>
</reference>
<dbReference type="PIRSF" id="PIRSF006386">
    <property type="entry name" value="HCCAis_GSTk"/>
    <property type="match status" value="1"/>
</dbReference>
<dbReference type="Pfam" id="PF01323">
    <property type="entry name" value="DSBA"/>
    <property type="match status" value="1"/>
</dbReference>
<dbReference type="EC" id="5.99.1.4" evidence="1"/>
<dbReference type="InterPro" id="IPR001853">
    <property type="entry name" value="DSBA-like_thioredoxin_dom"/>
</dbReference>
<dbReference type="GO" id="GO:1901170">
    <property type="term" value="P:naphthalene catabolic process"/>
    <property type="evidence" value="ECO:0007669"/>
    <property type="project" value="InterPro"/>
</dbReference>
<dbReference type="InterPro" id="IPR014440">
    <property type="entry name" value="HCCAis_GSTk"/>
</dbReference>
<name>A0A1H2WGM4_9RHOB</name>
<gene>
    <name evidence="4" type="ORF">SAMN05444336_102366</name>
</gene>
<dbReference type="STRING" id="356660.SAMN05444336_102366"/>
<dbReference type="AlphaFoldDB" id="A0A1H2WGM4"/>
<comment type="similarity">
    <text evidence="1">Belongs to the GST superfamily. NadH family.</text>
</comment>
<evidence type="ECO:0000256" key="1">
    <source>
        <dbReference type="PIRNR" id="PIRNR006386"/>
    </source>
</evidence>
<dbReference type="Gene3D" id="3.40.30.10">
    <property type="entry name" value="Glutaredoxin"/>
    <property type="match status" value="1"/>
</dbReference>
<dbReference type="InterPro" id="IPR051924">
    <property type="entry name" value="GST_Kappa/NadH"/>
</dbReference>
<dbReference type="CDD" id="cd03022">
    <property type="entry name" value="DsbA_HCCA_Iso"/>
    <property type="match status" value="1"/>
</dbReference>
<evidence type="ECO:0000259" key="3">
    <source>
        <dbReference type="Pfam" id="PF01323"/>
    </source>
</evidence>
<evidence type="ECO:0000256" key="2">
    <source>
        <dbReference type="PIRSR" id="PIRSR006386-1"/>
    </source>
</evidence>
<dbReference type="InterPro" id="IPR044087">
    <property type="entry name" value="NahD-like"/>
</dbReference>
<dbReference type="SUPFAM" id="SSF52833">
    <property type="entry name" value="Thioredoxin-like"/>
    <property type="match status" value="1"/>
</dbReference>
<comment type="catalytic activity">
    <reaction evidence="1">
        <text>2-hydroxychromene-2-carboxylate = (3E)-4-(2-hydroxyphenyl)-2-oxobut-3-enoate</text>
        <dbReference type="Rhea" id="RHEA:27401"/>
        <dbReference type="ChEBI" id="CHEBI:59350"/>
        <dbReference type="ChEBI" id="CHEBI:59353"/>
        <dbReference type="EC" id="5.99.1.4"/>
    </reaction>
</comment>
<feature type="domain" description="DSBA-like thioredoxin" evidence="3">
    <location>
        <begin position="18"/>
        <end position="204"/>
    </location>
</feature>
<dbReference type="GO" id="GO:0004364">
    <property type="term" value="F:glutathione transferase activity"/>
    <property type="evidence" value="ECO:0007669"/>
    <property type="project" value="TreeGrafter"/>
</dbReference>
<evidence type="ECO:0000313" key="5">
    <source>
        <dbReference type="Proteomes" id="UP000199118"/>
    </source>
</evidence>
<dbReference type="PANTHER" id="PTHR42943">
    <property type="entry name" value="GLUTATHIONE S-TRANSFERASE KAPPA"/>
    <property type="match status" value="1"/>
</dbReference>
<organism evidence="4 5">
    <name type="scientific">Albimonas donghaensis</name>
    <dbReference type="NCBI Taxonomy" id="356660"/>
    <lineage>
        <taxon>Bacteria</taxon>
        <taxon>Pseudomonadati</taxon>
        <taxon>Pseudomonadota</taxon>
        <taxon>Alphaproteobacteria</taxon>
        <taxon>Rhodobacterales</taxon>
        <taxon>Paracoccaceae</taxon>
        <taxon>Albimonas</taxon>
    </lineage>
</organism>
<dbReference type="RefSeq" id="WP_092680626.1">
    <property type="nucleotide sequence ID" value="NZ_FNMZ01000002.1"/>
</dbReference>
<dbReference type="OrthoDB" id="5244108at2"/>
<dbReference type="InterPro" id="IPR036249">
    <property type="entry name" value="Thioredoxin-like_sf"/>
</dbReference>
<accession>A0A1H2WGM4</accession>
<dbReference type="PANTHER" id="PTHR42943:SF2">
    <property type="entry name" value="GLUTATHIONE S-TRANSFERASE KAPPA 1"/>
    <property type="match status" value="1"/>
</dbReference>
<feature type="active site" description="Nucleophile" evidence="2">
    <location>
        <position position="26"/>
    </location>
</feature>
<evidence type="ECO:0000313" key="4">
    <source>
        <dbReference type="EMBL" id="SDW79404.1"/>
    </source>
</evidence>
<dbReference type="GO" id="GO:0004602">
    <property type="term" value="F:glutathione peroxidase activity"/>
    <property type="evidence" value="ECO:0007669"/>
    <property type="project" value="TreeGrafter"/>
</dbReference>
<dbReference type="GO" id="GO:0018845">
    <property type="term" value="F:2-hydroxychromene-2-carboxylate isomerase activity"/>
    <property type="evidence" value="ECO:0007669"/>
    <property type="project" value="UniProtKB-UniRule"/>
</dbReference>